<dbReference type="InterPro" id="IPR017520">
    <property type="entry name" value="CHP03086"/>
</dbReference>
<name>A0ABT7YSS8_9ACTN</name>
<dbReference type="InterPro" id="IPR034660">
    <property type="entry name" value="DinB/YfiT-like"/>
</dbReference>
<dbReference type="NCBIfam" id="TIGR03086">
    <property type="entry name" value="TIGR03086 family metal-binding protein"/>
    <property type="match status" value="1"/>
</dbReference>
<dbReference type="Proteomes" id="UP001171902">
    <property type="component" value="Unassembled WGS sequence"/>
</dbReference>
<comment type="caution">
    <text evidence="2">The sequence shown here is derived from an EMBL/GenBank/DDBJ whole genome shotgun (WGS) entry which is preliminary data.</text>
</comment>
<feature type="domain" description="Mycothiol-dependent maleylpyruvate isomerase metal-binding" evidence="1">
    <location>
        <begin position="20"/>
        <end position="131"/>
    </location>
</feature>
<dbReference type="NCBIfam" id="TIGR03083">
    <property type="entry name" value="maleylpyruvate isomerase family mycothiol-dependent enzyme"/>
    <property type="match status" value="1"/>
</dbReference>
<sequence>MAQNGTHEPPADPSGRLAHDAAYFTALVESASADDWSRPSPVPEWTALDVVKHLIEWPRDFLKGAGIELGPLDIDADPVAAWKRHVAQVQAIVDEPAGRVLSNPNTGDKPVEEAIDQFYTADIWMHSWDLAKALGREPELGEERCRTALAGMQPIDQMLRDSGQFGPAVPVADDASPQDKLAAFVGRDPAWRPER</sequence>
<dbReference type="EMBL" id="JAUEMJ010000005">
    <property type="protein sequence ID" value="MDN3241706.1"/>
    <property type="molecule type" value="Genomic_DNA"/>
</dbReference>
<evidence type="ECO:0000313" key="3">
    <source>
        <dbReference type="Proteomes" id="UP001171902"/>
    </source>
</evidence>
<reference evidence="2" key="1">
    <citation type="submission" date="2023-06" db="EMBL/GenBank/DDBJ databases">
        <title>Gycomyces niveus sp.nov., a novel actinomycete isolated from soil in Shouguang.</title>
        <authorList>
            <person name="Yang X."/>
            <person name="Zhao J."/>
        </authorList>
    </citation>
    <scope>NUCLEOTIDE SEQUENCE</scope>
    <source>
        <strain evidence="2">NEAU C2</strain>
    </source>
</reference>
<dbReference type="SUPFAM" id="SSF109854">
    <property type="entry name" value="DinB/YfiT-like putative metalloenzymes"/>
    <property type="match status" value="1"/>
</dbReference>
<dbReference type="InterPro" id="IPR024344">
    <property type="entry name" value="MDMPI_metal-binding"/>
</dbReference>
<protein>
    <submittedName>
        <fullName evidence="2">TIGR03086 family metal-binding protein</fullName>
    </submittedName>
</protein>
<proteinExistence type="predicted"/>
<dbReference type="Gene3D" id="1.20.120.450">
    <property type="entry name" value="dinb family like domain"/>
    <property type="match status" value="1"/>
</dbReference>
<keyword evidence="3" id="KW-1185">Reference proteome</keyword>
<organism evidence="2 3">
    <name type="scientific">Glycomyces tritici</name>
    <dbReference type="NCBI Taxonomy" id="2665176"/>
    <lineage>
        <taxon>Bacteria</taxon>
        <taxon>Bacillati</taxon>
        <taxon>Actinomycetota</taxon>
        <taxon>Actinomycetes</taxon>
        <taxon>Glycomycetales</taxon>
        <taxon>Glycomycetaceae</taxon>
        <taxon>Glycomyces</taxon>
    </lineage>
</organism>
<dbReference type="InterPro" id="IPR017517">
    <property type="entry name" value="Maleyloyr_isom"/>
</dbReference>
<gene>
    <name evidence="2" type="ORF">QWI33_18420</name>
</gene>
<accession>A0ABT7YSS8</accession>
<evidence type="ECO:0000259" key="1">
    <source>
        <dbReference type="Pfam" id="PF11716"/>
    </source>
</evidence>
<dbReference type="RefSeq" id="WP_289958611.1">
    <property type="nucleotide sequence ID" value="NZ_JAUEMJ010000005.1"/>
</dbReference>
<evidence type="ECO:0000313" key="2">
    <source>
        <dbReference type="EMBL" id="MDN3241706.1"/>
    </source>
</evidence>
<dbReference type="Pfam" id="PF11716">
    <property type="entry name" value="MDMPI_N"/>
    <property type="match status" value="1"/>
</dbReference>